<dbReference type="SUPFAM" id="SSF57701">
    <property type="entry name" value="Zn2/Cys6 DNA-binding domain"/>
    <property type="match status" value="1"/>
</dbReference>
<dbReference type="GO" id="GO:0000976">
    <property type="term" value="F:transcription cis-regulatory region binding"/>
    <property type="evidence" value="ECO:0007669"/>
    <property type="project" value="TreeGrafter"/>
</dbReference>
<evidence type="ECO:0000313" key="5">
    <source>
        <dbReference type="Proteomes" id="UP000016922"/>
    </source>
</evidence>
<dbReference type="PANTHER" id="PTHR37534">
    <property type="entry name" value="TRANSCRIPTIONAL ACTIVATOR PROTEIN UGA3"/>
    <property type="match status" value="1"/>
</dbReference>
<dbReference type="AlphaFoldDB" id="S3DG83"/>
<accession>S3DG83</accession>
<dbReference type="eggNOG" id="ENOG502QRM1">
    <property type="taxonomic scope" value="Eukaryota"/>
</dbReference>
<dbReference type="EMBL" id="KE145353">
    <property type="protein sequence ID" value="EPE36144.1"/>
    <property type="molecule type" value="Genomic_DNA"/>
</dbReference>
<feature type="domain" description="Zn(2)-C6 fungal-type" evidence="3">
    <location>
        <begin position="17"/>
        <end position="47"/>
    </location>
</feature>
<evidence type="ECO:0000256" key="2">
    <source>
        <dbReference type="ARBA" id="ARBA00023242"/>
    </source>
</evidence>
<dbReference type="GO" id="GO:0045944">
    <property type="term" value="P:positive regulation of transcription by RNA polymerase II"/>
    <property type="evidence" value="ECO:0007669"/>
    <property type="project" value="TreeGrafter"/>
</dbReference>
<dbReference type="OMA" id="KYRFQDP"/>
<dbReference type="GO" id="GO:0000981">
    <property type="term" value="F:DNA-binding transcription factor activity, RNA polymerase II-specific"/>
    <property type="evidence" value="ECO:0007669"/>
    <property type="project" value="InterPro"/>
</dbReference>
<dbReference type="OrthoDB" id="3509362at2759"/>
<comment type="subcellular location">
    <subcellularLocation>
        <location evidence="1">Nucleus</location>
    </subcellularLocation>
</comment>
<evidence type="ECO:0000259" key="3">
    <source>
        <dbReference type="PROSITE" id="PS50048"/>
    </source>
</evidence>
<keyword evidence="2" id="KW-0539">Nucleus</keyword>
<organism evidence="4 5">
    <name type="scientific">Glarea lozoyensis (strain ATCC 20868 / MF5171)</name>
    <dbReference type="NCBI Taxonomy" id="1116229"/>
    <lineage>
        <taxon>Eukaryota</taxon>
        <taxon>Fungi</taxon>
        <taxon>Dikarya</taxon>
        <taxon>Ascomycota</taxon>
        <taxon>Pezizomycotina</taxon>
        <taxon>Leotiomycetes</taxon>
        <taxon>Helotiales</taxon>
        <taxon>Helotiaceae</taxon>
        <taxon>Glarea</taxon>
    </lineage>
</organism>
<dbReference type="GO" id="GO:0008270">
    <property type="term" value="F:zinc ion binding"/>
    <property type="evidence" value="ECO:0007669"/>
    <property type="project" value="InterPro"/>
</dbReference>
<dbReference type="PROSITE" id="PS50048">
    <property type="entry name" value="ZN2_CY6_FUNGAL_2"/>
    <property type="match status" value="1"/>
</dbReference>
<evidence type="ECO:0000313" key="4">
    <source>
        <dbReference type="EMBL" id="EPE36144.1"/>
    </source>
</evidence>
<dbReference type="SMART" id="SM00066">
    <property type="entry name" value="GAL4"/>
    <property type="match status" value="1"/>
</dbReference>
<dbReference type="KEGG" id="glz:GLAREA_05482"/>
<protein>
    <submittedName>
        <fullName evidence="4">Zn2/Cys6 DNA-binding protein</fullName>
    </submittedName>
</protein>
<dbReference type="Pfam" id="PF11951">
    <property type="entry name" value="Fungal_trans_2"/>
    <property type="match status" value="1"/>
</dbReference>
<sequence>MAPGTGIKAPVPRTRTGCLTCRKRKVKCDETKPICGRCERLQRECVWSEDLQVISQGRPPVFSSATIITTRSDVPALQLSRPSGQNFVLELPTVDRAMIPYVHHFVSFCCRFMAYSNDNEGNPFQEALAPLAMSSPALIHSISALAASHLARNQPSHEITAANHYSIALRELQASLSDAKIAQSDATLGACLLLCVYEISHSDRSSYSSSWLEHLQGARDLILFRGGPRTSDYLTRFFSLLDVSGALFSGKGTLLQGNYWIDDGTDDEGSKALNWPYYDGSGVMTDHFHQLMTHMAKLSQLSSEALGEIGQENPDMIAKKGTEIYEAMLHWWSQCPPELRDQNKNWRRLPREKKLTVSETLEEEAFSSTKACLLGCVIYLHHILDPVGREPQKNEVTEAIIEILEIAEETPQGYGLEMGLYWALFMAGVAVFNDVVAEDLIRKKLRSDMTVSLYHADRALDLLEVLWKRQHQYGTKYDWRLVQSQMGIQVFILA</sequence>
<proteinExistence type="predicted"/>
<dbReference type="PROSITE" id="PS00463">
    <property type="entry name" value="ZN2_CY6_FUNGAL_1"/>
    <property type="match status" value="1"/>
</dbReference>
<reference evidence="4 5" key="1">
    <citation type="journal article" date="2013" name="BMC Genomics">
        <title>Genomics-driven discovery of the pneumocandin biosynthetic gene cluster in the fungus Glarea lozoyensis.</title>
        <authorList>
            <person name="Chen L."/>
            <person name="Yue Q."/>
            <person name="Zhang X."/>
            <person name="Xiang M."/>
            <person name="Wang C."/>
            <person name="Li S."/>
            <person name="Che Y."/>
            <person name="Ortiz-Lopez F.J."/>
            <person name="Bills G.F."/>
            <person name="Liu X."/>
            <person name="An Z."/>
        </authorList>
    </citation>
    <scope>NUCLEOTIDE SEQUENCE [LARGE SCALE GENOMIC DNA]</scope>
    <source>
        <strain evidence="5">ATCC 20868 / MF5171</strain>
    </source>
</reference>
<dbReference type="GO" id="GO:0005634">
    <property type="term" value="C:nucleus"/>
    <property type="evidence" value="ECO:0007669"/>
    <property type="project" value="UniProtKB-SubCell"/>
</dbReference>
<dbReference type="RefSeq" id="XP_008076962.1">
    <property type="nucleotide sequence ID" value="XM_008078771.1"/>
</dbReference>
<dbReference type="Pfam" id="PF00172">
    <property type="entry name" value="Zn_clus"/>
    <property type="match status" value="1"/>
</dbReference>
<dbReference type="PANTHER" id="PTHR37534:SF49">
    <property type="entry name" value="LYSINE BIOSYNTHESIS REGULATORY PROTEIN LYS14"/>
    <property type="match status" value="1"/>
</dbReference>
<evidence type="ECO:0000256" key="1">
    <source>
        <dbReference type="ARBA" id="ARBA00004123"/>
    </source>
</evidence>
<dbReference type="CDD" id="cd00067">
    <property type="entry name" value="GAL4"/>
    <property type="match status" value="1"/>
</dbReference>
<name>S3DG83_GLAL2</name>
<keyword evidence="5" id="KW-1185">Reference proteome</keyword>
<gene>
    <name evidence="4" type="ORF">GLAREA_05482</name>
</gene>
<dbReference type="HOGENOM" id="CLU_578839_0_0_1"/>
<dbReference type="InterPro" id="IPR021858">
    <property type="entry name" value="Fun_TF"/>
</dbReference>
<dbReference type="InterPro" id="IPR036864">
    <property type="entry name" value="Zn2-C6_fun-type_DNA-bd_sf"/>
</dbReference>
<dbReference type="Gene3D" id="4.10.240.10">
    <property type="entry name" value="Zn(2)-C6 fungal-type DNA-binding domain"/>
    <property type="match status" value="1"/>
</dbReference>
<dbReference type="InterPro" id="IPR001138">
    <property type="entry name" value="Zn2Cys6_DnaBD"/>
</dbReference>
<keyword evidence="4" id="KW-0238">DNA-binding</keyword>
<dbReference type="Proteomes" id="UP000016922">
    <property type="component" value="Unassembled WGS sequence"/>
</dbReference>
<dbReference type="GeneID" id="19464536"/>
<dbReference type="STRING" id="1116229.S3DG83"/>